<reference evidence="1" key="1">
    <citation type="submission" date="2022-04" db="EMBL/GenBank/DDBJ databases">
        <title>Jade perch genome.</title>
        <authorList>
            <person name="Chao B."/>
        </authorList>
    </citation>
    <scope>NUCLEOTIDE SEQUENCE</scope>
    <source>
        <strain evidence="1">CB-2022</strain>
    </source>
</reference>
<protein>
    <submittedName>
        <fullName evidence="1">Uncharacterized protein</fullName>
    </submittedName>
</protein>
<organism evidence="1 2">
    <name type="scientific">Scortum barcoo</name>
    <name type="common">barcoo grunter</name>
    <dbReference type="NCBI Taxonomy" id="214431"/>
    <lineage>
        <taxon>Eukaryota</taxon>
        <taxon>Metazoa</taxon>
        <taxon>Chordata</taxon>
        <taxon>Craniata</taxon>
        <taxon>Vertebrata</taxon>
        <taxon>Euteleostomi</taxon>
        <taxon>Actinopterygii</taxon>
        <taxon>Neopterygii</taxon>
        <taxon>Teleostei</taxon>
        <taxon>Neoteleostei</taxon>
        <taxon>Acanthomorphata</taxon>
        <taxon>Eupercaria</taxon>
        <taxon>Centrarchiformes</taxon>
        <taxon>Terapontoidei</taxon>
        <taxon>Terapontidae</taxon>
        <taxon>Scortum</taxon>
    </lineage>
</organism>
<comment type="caution">
    <text evidence="1">The sequence shown here is derived from an EMBL/GenBank/DDBJ whole genome shotgun (WGS) entry which is preliminary data.</text>
</comment>
<evidence type="ECO:0000313" key="1">
    <source>
        <dbReference type="EMBL" id="KAI3357925.1"/>
    </source>
</evidence>
<gene>
    <name evidence="1" type="ORF">L3Q82_016315</name>
</gene>
<dbReference type="Proteomes" id="UP000831701">
    <property type="component" value="Chromosome 19"/>
</dbReference>
<accession>A0ACB8VR29</accession>
<dbReference type="EMBL" id="CM041549">
    <property type="protein sequence ID" value="KAI3357925.1"/>
    <property type="molecule type" value="Genomic_DNA"/>
</dbReference>
<keyword evidence="2" id="KW-1185">Reference proteome</keyword>
<name>A0ACB8VR29_9TELE</name>
<proteinExistence type="predicted"/>
<evidence type="ECO:0000313" key="2">
    <source>
        <dbReference type="Proteomes" id="UP000831701"/>
    </source>
</evidence>
<sequence length="66" mass="7646">MIRDSDPTVSHLLQEKRLELSSFLQERVNGAHVRSRFLQLKDINAPSSFFFNLERSVAQTKQIDLS</sequence>